<evidence type="ECO:0000313" key="7">
    <source>
        <dbReference type="Proteomes" id="UP000283576"/>
    </source>
</evidence>
<dbReference type="PRINTS" id="PR00420">
    <property type="entry name" value="RNGMNOXGNASE"/>
</dbReference>
<dbReference type="InterPro" id="IPR036188">
    <property type="entry name" value="FAD/NAD-bd_sf"/>
</dbReference>
<protein>
    <submittedName>
        <fullName evidence="6">FAD-dependent monooxygenase</fullName>
    </submittedName>
</protein>
<dbReference type="Proteomes" id="UP000283576">
    <property type="component" value="Unassembled WGS sequence"/>
</dbReference>
<organism evidence="6 7">
    <name type="scientific">Staphylococcus gallinarum</name>
    <dbReference type="NCBI Taxonomy" id="1293"/>
    <lineage>
        <taxon>Bacteria</taxon>
        <taxon>Bacillati</taxon>
        <taxon>Bacillota</taxon>
        <taxon>Bacilli</taxon>
        <taxon>Bacillales</taxon>
        <taxon>Staphylococcaceae</taxon>
        <taxon>Staphylococcus</taxon>
    </lineage>
</organism>
<keyword evidence="4 6" id="KW-0503">Monooxygenase</keyword>
<evidence type="ECO:0000256" key="3">
    <source>
        <dbReference type="ARBA" id="ARBA00023002"/>
    </source>
</evidence>
<keyword evidence="3" id="KW-0560">Oxidoreductase</keyword>
<dbReference type="PANTHER" id="PTHR46972:SF1">
    <property type="entry name" value="FAD DEPENDENT OXIDOREDUCTASE DOMAIN-CONTAINING PROTEIN"/>
    <property type="match status" value="1"/>
</dbReference>
<sequence>MNRIAIIGGGPGGLMLGLLLQQRGYQFTIFEKSNGQNHQSQGGSLDIHGDTGQIPLKEAGLIEEFNKLARFEGEDTKIVDATGKVYYEDDADGQGDRPEIDRGVLCDLIRSHIDPSAIKYGYQFESLKQLADSKCEVTFSNGYQEQFDYVIGSDGAFSKVRSYLSDVDIEYTGISMVEINVEEVSQHYPQLLQYNKNGKMMALDQDKGLLAQLNGDDSIKVYVSYRMAEAELEDYKQMSHYELQARLLSDFEQWDEQLLNYIKNMSDNLLFRRIYRLPIGFKWETNQSITLIGDAAHLMSPFAGEGVNMALYDAYLFVKALDEHTDKMTIAKQYEQEMNKVSKSSAQDSQDNLERMFTEGAAKKLSDMFTFVN</sequence>
<dbReference type="InterPro" id="IPR002938">
    <property type="entry name" value="FAD-bd"/>
</dbReference>
<dbReference type="Pfam" id="PF01494">
    <property type="entry name" value="FAD_binding_3"/>
    <property type="match status" value="1"/>
</dbReference>
<dbReference type="SUPFAM" id="SSF51905">
    <property type="entry name" value="FAD/NAD(P)-binding domain"/>
    <property type="match status" value="1"/>
</dbReference>
<evidence type="ECO:0000313" key="6">
    <source>
        <dbReference type="EMBL" id="RIL43627.1"/>
    </source>
</evidence>
<name>A0A418HPL9_STAGA</name>
<dbReference type="GO" id="GO:0071949">
    <property type="term" value="F:FAD binding"/>
    <property type="evidence" value="ECO:0007669"/>
    <property type="project" value="InterPro"/>
</dbReference>
<evidence type="ECO:0000256" key="1">
    <source>
        <dbReference type="ARBA" id="ARBA00022630"/>
    </source>
</evidence>
<accession>A0A418HPL9</accession>
<dbReference type="PANTHER" id="PTHR46972">
    <property type="entry name" value="MONOOXYGENASE ASQM-RELATED"/>
    <property type="match status" value="1"/>
</dbReference>
<feature type="domain" description="FAD-binding" evidence="5">
    <location>
        <begin position="4"/>
        <end position="345"/>
    </location>
</feature>
<keyword evidence="2" id="KW-0274">FAD</keyword>
<dbReference type="RefSeq" id="WP_107526859.1">
    <property type="nucleotide sequence ID" value="NZ_JAIBNU010000006.1"/>
</dbReference>
<evidence type="ECO:0000259" key="5">
    <source>
        <dbReference type="Pfam" id="PF01494"/>
    </source>
</evidence>
<evidence type="ECO:0000256" key="2">
    <source>
        <dbReference type="ARBA" id="ARBA00022827"/>
    </source>
</evidence>
<gene>
    <name evidence="6" type="ORF">BUZ01_03130</name>
</gene>
<dbReference type="AlphaFoldDB" id="A0A418HPL9"/>
<dbReference type="Gene3D" id="3.50.50.60">
    <property type="entry name" value="FAD/NAD(P)-binding domain"/>
    <property type="match status" value="1"/>
</dbReference>
<comment type="caution">
    <text evidence="6">The sequence shown here is derived from an EMBL/GenBank/DDBJ whole genome shotgun (WGS) entry which is preliminary data.</text>
</comment>
<dbReference type="GO" id="GO:0004497">
    <property type="term" value="F:monooxygenase activity"/>
    <property type="evidence" value="ECO:0007669"/>
    <property type="project" value="UniProtKB-KW"/>
</dbReference>
<dbReference type="EMBL" id="QXRZ01000002">
    <property type="protein sequence ID" value="RIL43627.1"/>
    <property type="molecule type" value="Genomic_DNA"/>
</dbReference>
<reference evidence="6 7" key="1">
    <citation type="journal article" date="2016" name="Front. Microbiol.">
        <title>Comprehensive Phylogenetic Analysis of Bovine Non-aureus Staphylococci Species Based on Whole-Genome Sequencing.</title>
        <authorList>
            <person name="Naushad S."/>
            <person name="Barkema H.W."/>
            <person name="Luby C."/>
            <person name="Condas L.A."/>
            <person name="Nobrega D.B."/>
            <person name="Carson D.A."/>
            <person name="De Buck J."/>
        </authorList>
    </citation>
    <scope>NUCLEOTIDE SEQUENCE [LARGE SCALE GENOMIC DNA]</scope>
    <source>
        <strain evidence="6 7">SNUC 1388</strain>
    </source>
</reference>
<keyword evidence="1" id="KW-0285">Flavoprotein</keyword>
<evidence type="ECO:0000256" key="4">
    <source>
        <dbReference type="ARBA" id="ARBA00023033"/>
    </source>
</evidence>
<proteinExistence type="predicted"/>